<dbReference type="SUPFAM" id="SSF56601">
    <property type="entry name" value="beta-lactamase/transpeptidase-like"/>
    <property type="match status" value="1"/>
</dbReference>
<organism evidence="3 4">
    <name type="scientific">Henriciella mobilis</name>
    <dbReference type="NCBI Taxonomy" id="2305467"/>
    <lineage>
        <taxon>Bacteria</taxon>
        <taxon>Pseudomonadati</taxon>
        <taxon>Pseudomonadota</taxon>
        <taxon>Alphaproteobacteria</taxon>
        <taxon>Hyphomonadales</taxon>
        <taxon>Hyphomonadaceae</taxon>
        <taxon>Henriciella</taxon>
    </lineage>
</organism>
<gene>
    <name evidence="3" type="ORF">D1223_15275</name>
</gene>
<dbReference type="AlphaFoldDB" id="A0A399RB91"/>
<dbReference type="Gene3D" id="3.40.710.10">
    <property type="entry name" value="DD-peptidase/beta-lactamase superfamily"/>
    <property type="match status" value="1"/>
</dbReference>
<keyword evidence="4" id="KW-1185">Reference proteome</keyword>
<dbReference type="PROSITE" id="PS51257">
    <property type="entry name" value="PROKAR_LIPOPROTEIN"/>
    <property type="match status" value="1"/>
</dbReference>
<name>A0A399RB91_9PROT</name>
<feature type="domain" description="Beta-lactamase-related" evidence="2">
    <location>
        <begin position="425"/>
        <end position="623"/>
    </location>
</feature>
<dbReference type="InterPro" id="IPR012338">
    <property type="entry name" value="Beta-lactam/transpept-like"/>
</dbReference>
<protein>
    <recommendedName>
        <fullName evidence="2">Beta-lactamase-related domain-containing protein</fullName>
    </recommendedName>
</protein>
<dbReference type="InterPro" id="IPR001466">
    <property type="entry name" value="Beta-lactam-related"/>
</dbReference>
<comment type="caution">
    <text evidence="3">The sequence shown here is derived from an EMBL/GenBank/DDBJ whole genome shotgun (WGS) entry which is preliminary data.</text>
</comment>
<dbReference type="EMBL" id="QWFX01000014">
    <property type="protein sequence ID" value="RIJ27185.1"/>
    <property type="molecule type" value="Genomic_DNA"/>
</dbReference>
<evidence type="ECO:0000256" key="1">
    <source>
        <dbReference type="SAM" id="SignalP"/>
    </source>
</evidence>
<sequence length="729" mass="77977">MRRVLSCLVLVIAVIACVQAAGAQTLLDETFQSGELGAWRGDPGRGDIQLTEYAGNYSIRLRRDAWAGRTIQGSIEAGETLVVSADFAANGLEKSDACLLEFSAGGQPWVTIGSVGDGQDDGVTLTGVSGDIAGPLSQMAVRVRSGGNAINDTCWADNIRAVRQVPLPSDADARAALDQILDGEGTPSSLLPMSVFEPVAEAGEPAESMQGRLTLSPDAQSVQANVLADRFGYADELAPQRELPEISIDFVTSRGHLIPAKRHLVLTGNPHWDLIMTTGRVWSLPGQQGDLRAVLPFALVEKNANCVHNGLIVLDILGDGSTSPAFWQVASETCAYFQFDAWGLMEAGFEAADVENAATIVERHERELASRLPIRAIQDLARDFPGIDASAFGAAGDVDPEDMTLFGLTVEGHHYASECGTRAGPMPLCDELVIPSYSFAKSMFAGLGMMRLEQLHPGAMDALVVDYVPACAEQGSWNDVTFADALNMATGHYGSAAPDADEDASVDQEFFVTTSHARKLALACGQFPRRTAPGKTFVYHTSDTYLLGTAMQAFLRAKKGAEADIYRDLLVEPLWRRLGLSQVLDETRRSGPSADSQPFTGWGLFMQRGDLAKLLVFLGGADGEIDGEQVVAKRPLRQALQKEGEGDGLPAAEAPLFYRNGFWAFDIQAYGSCDSPTRIPFMSGFGGLVAAIIPNGVTYYYVSDGGAYRWAGAALETGKISNFCKGGRP</sequence>
<dbReference type="Pfam" id="PF00144">
    <property type="entry name" value="Beta-lactamase"/>
    <property type="match status" value="1"/>
</dbReference>
<accession>A0A399RB91</accession>
<dbReference type="Proteomes" id="UP000266385">
    <property type="component" value="Unassembled WGS sequence"/>
</dbReference>
<dbReference type="RefSeq" id="WP_119377298.1">
    <property type="nucleotide sequence ID" value="NZ_QWFX01000014.1"/>
</dbReference>
<reference evidence="3 4" key="1">
    <citation type="submission" date="2018-08" db="EMBL/GenBank/DDBJ databases">
        <title>Henriciella mobilis sp. nov., isolated from seawater.</title>
        <authorList>
            <person name="Cheng H."/>
            <person name="Wu Y.-H."/>
            <person name="Xu X.-W."/>
            <person name="Guo L.-L."/>
        </authorList>
    </citation>
    <scope>NUCLEOTIDE SEQUENCE [LARGE SCALE GENOMIC DNA]</scope>
    <source>
        <strain evidence="3 4">JN25</strain>
    </source>
</reference>
<feature type="signal peptide" evidence="1">
    <location>
        <begin position="1"/>
        <end position="20"/>
    </location>
</feature>
<evidence type="ECO:0000313" key="4">
    <source>
        <dbReference type="Proteomes" id="UP000266385"/>
    </source>
</evidence>
<evidence type="ECO:0000313" key="3">
    <source>
        <dbReference type="EMBL" id="RIJ27185.1"/>
    </source>
</evidence>
<keyword evidence="1" id="KW-0732">Signal</keyword>
<feature type="chain" id="PRO_5017246253" description="Beta-lactamase-related domain-containing protein" evidence="1">
    <location>
        <begin position="21"/>
        <end position="729"/>
    </location>
</feature>
<proteinExistence type="predicted"/>
<dbReference type="OrthoDB" id="9814204at2"/>
<dbReference type="Gene3D" id="2.60.120.260">
    <property type="entry name" value="Galactose-binding domain-like"/>
    <property type="match status" value="1"/>
</dbReference>
<evidence type="ECO:0000259" key="2">
    <source>
        <dbReference type="Pfam" id="PF00144"/>
    </source>
</evidence>